<dbReference type="Proteomes" id="UP001178277">
    <property type="component" value="Unassembled WGS sequence"/>
</dbReference>
<sequence length="238" mass="27975">MDSFLSLIIFIFPGLIAFFWIQLFGFTPAVRYQGTEMLAISAILWIPINIVVLLIYYFITVMYKYNVYYPIDMPNIKNFSDLNRLSTNFVFILYYVIASVFTSYFLARAISGKFFDVMLEKVNTIRIKNNKAALSRDASVWDTVFSKDVAQVVKIINLEDKNMFDIGEIKNVSRTYETEKNIVLQRMTLWREIDEKYDLDVSEVFFDIKTGMKIIIYDSTHCQVTLDDYRRKQEEGNN</sequence>
<keyword evidence="1" id="KW-0472">Membrane</keyword>
<evidence type="ECO:0000313" key="2">
    <source>
        <dbReference type="EMBL" id="MDP1421689.1"/>
    </source>
</evidence>
<feature type="transmembrane region" description="Helical" evidence="1">
    <location>
        <begin position="38"/>
        <end position="59"/>
    </location>
</feature>
<proteinExistence type="predicted"/>
<gene>
    <name evidence="2" type="ORF">Q8G35_25815</name>
</gene>
<evidence type="ECO:0000256" key="1">
    <source>
        <dbReference type="SAM" id="Phobius"/>
    </source>
</evidence>
<dbReference type="RefSeq" id="WP_305162689.1">
    <property type="nucleotide sequence ID" value="NZ_JAUUTP010000048.1"/>
</dbReference>
<keyword evidence="1" id="KW-0812">Transmembrane</keyword>
<keyword evidence="1" id="KW-1133">Transmembrane helix</keyword>
<organism evidence="2 3">
    <name type="scientific">Peribacillus simplex</name>
    <dbReference type="NCBI Taxonomy" id="1478"/>
    <lineage>
        <taxon>Bacteria</taxon>
        <taxon>Bacillati</taxon>
        <taxon>Bacillota</taxon>
        <taxon>Bacilli</taxon>
        <taxon>Bacillales</taxon>
        <taxon>Bacillaceae</taxon>
        <taxon>Peribacillus</taxon>
    </lineage>
</organism>
<dbReference type="AlphaFoldDB" id="A0AA90NXJ4"/>
<reference evidence="2" key="1">
    <citation type="submission" date="2023-07" db="EMBL/GenBank/DDBJ databases">
        <title>Murine gut Bacillus species.</title>
        <authorList>
            <person name="Gutman E."/>
            <person name="Hashuel R."/>
            <person name="Litvak Y."/>
        </authorList>
    </citation>
    <scope>NUCLEOTIDE SEQUENCE</scope>
    <source>
        <strain evidence="2">RU283</strain>
    </source>
</reference>
<dbReference type="EMBL" id="JAUUTP010000048">
    <property type="protein sequence ID" value="MDP1421689.1"/>
    <property type="molecule type" value="Genomic_DNA"/>
</dbReference>
<feature type="transmembrane region" description="Helical" evidence="1">
    <location>
        <begin position="89"/>
        <end position="107"/>
    </location>
</feature>
<feature type="transmembrane region" description="Helical" evidence="1">
    <location>
        <begin position="6"/>
        <end position="26"/>
    </location>
</feature>
<accession>A0AA90NXJ4</accession>
<name>A0AA90NXJ4_9BACI</name>
<comment type="caution">
    <text evidence="2">The sequence shown here is derived from an EMBL/GenBank/DDBJ whole genome shotgun (WGS) entry which is preliminary data.</text>
</comment>
<evidence type="ECO:0000313" key="3">
    <source>
        <dbReference type="Proteomes" id="UP001178277"/>
    </source>
</evidence>
<protein>
    <submittedName>
        <fullName evidence="2">Uncharacterized protein</fullName>
    </submittedName>
</protein>